<evidence type="ECO:0000313" key="2">
    <source>
        <dbReference type="Proteomes" id="UP000785679"/>
    </source>
</evidence>
<comment type="caution">
    <text evidence="1">The sequence shown here is derived from an EMBL/GenBank/DDBJ whole genome shotgun (WGS) entry which is preliminary data.</text>
</comment>
<dbReference type="AlphaFoldDB" id="A0A8J8P705"/>
<proteinExistence type="predicted"/>
<keyword evidence="2" id="KW-1185">Reference proteome</keyword>
<protein>
    <submittedName>
        <fullName evidence="1">Uncharacterized protein</fullName>
    </submittedName>
</protein>
<evidence type="ECO:0000313" key="1">
    <source>
        <dbReference type="EMBL" id="TNV87104.1"/>
    </source>
</evidence>
<gene>
    <name evidence="1" type="ORF">FGO68_gene17389</name>
</gene>
<dbReference type="Proteomes" id="UP000785679">
    <property type="component" value="Unassembled WGS sequence"/>
</dbReference>
<accession>A0A8J8P705</accession>
<sequence>MFALTHTVSLSASLISGRQYSLFTPNSNVRSAGSSTKQGPPPFVTVNALFGLTNIFNVYSVETRESQIVIVAGYVPTGVLMEGETLRQVGETSEKADAGEVSDIVTDCMVFGSRIAGSAKSKRSPCGAETSGKTQPAVSKVGGTLCSPEREKEAVIVWQSWSLPSTTSVYVPNPSAAILVSVISPLTGFTLMGQMGSLKLFSSYVNTGLAAPPIETAVKGVILNMRVASSITYVSVALVCADDKAVQSSGATGDSRLHWDANCPSNSVETRLAVVVEAVKSVTVKGEAVKGRAVVVKGKALGVRVIVGEQVYSSIDWQVD</sequence>
<reference evidence="1" key="1">
    <citation type="submission" date="2019-06" db="EMBL/GenBank/DDBJ databases">
        <authorList>
            <person name="Zheng W."/>
        </authorList>
    </citation>
    <scope>NUCLEOTIDE SEQUENCE</scope>
    <source>
        <strain evidence="1">QDHG01</strain>
    </source>
</reference>
<organism evidence="1 2">
    <name type="scientific">Halteria grandinella</name>
    <dbReference type="NCBI Taxonomy" id="5974"/>
    <lineage>
        <taxon>Eukaryota</taxon>
        <taxon>Sar</taxon>
        <taxon>Alveolata</taxon>
        <taxon>Ciliophora</taxon>
        <taxon>Intramacronucleata</taxon>
        <taxon>Spirotrichea</taxon>
        <taxon>Stichotrichia</taxon>
        <taxon>Sporadotrichida</taxon>
        <taxon>Halteriidae</taxon>
        <taxon>Halteria</taxon>
    </lineage>
</organism>
<dbReference type="EMBL" id="RRYP01000628">
    <property type="protein sequence ID" value="TNV87104.1"/>
    <property type="molecule type" value="Genomic_DNA"/>
</dbReference>
<name>A0A8J8P705_HALGN</name>